<reference evidence="1 2" key="1">
    <citation type="submission" date="2023-02" db="EMBL/GenBank/DDBJ databases">
        <authorList>
            <person name="Maleckis M."/>
        </authorList>
    </citation>
    <scope>NUCLEOTIDE SEQUENCE [LARGE SCALE GENOMIC DNA]</scope>
    <source>
        <strain evidence="1 2">P8-A2</strain>
    </source>
</reference>
<sequence>MVSDEAAASAPEAAAAIRAGPAQQAMAAKATATSNPAVPLEAVGSRRGGVLMVVRLLGRC</sequence>
<organism evidence="1 2">
    <name type="scientific">Streptomyces mirabilis</name>
    <dbReference type="NCBI Taxonomy" id="68239"/>
    <lineage>
        <taxon>Bacteria</taxon>
        <taxon>Bacillati</taxon>
        <taxon>Actinomycetota</taxon>
        <taxon>Actinomycetes</taxon>
        <taxon>Kitasatosporales</taxon>
        <taxon>Streptomycetaceae</taxon>
        <taxon>Streptomyces</taxon>
    </lineage>
</organism>
<dbReference type="RefSeq" id="WP_316734395.1">
    <property type="nucleotide sequence ID" value="NZ_JARAKF010000001.1"/>
</dbReference>
<name>A0ABU3UTM3_9ACTN</name>
<evidence type="ECO:0000313" key="2">
    <source>
        <dbReference type="Proteomes" id="UP001257627"/>
    </source>
</evidence>
<keyword evidence="2" id="KW-1185">Reference proteome</keyword>
<dbReference type="EMBL" id="JARAKF010000001">
    <property type="protein sequence ID" value="MDU8997276.1"/>
    <property type="molecule type" value="Genomic_DNA"/>
</dbReference>
<dbReference type="Proteomes" id="UP001257627">
    <property type="component" value="Unassembled WGS sequence"/>
</dbReference>
<proteinExistence type="predicted"/>
<protein>
    <submittedName>
        <fullName evidence="1">Uncharacterized protein</fullName>
    </submittedName>
</protein>
<accession>A0ABU3UTM3</accession>
<gene>
    <name evidence="1" type="ORF">PU648_34035</name>
</gene>
<evidence type="ECO:0000313" key="1">
    <source>
        <dbReference type="EMBL" id="MDU8997276.1"/>
    </source>
</evidence>
<comment type="caution">
    <text evidence="1">The sequence shown here is derived from an EMBL/GenBank/DDBJ whole genome shotgun (WGS) entry which is preliminary data.</text>
</comment>